<comment type="similarity">
    <text evidence="2 4">Belongs to the bacterial solute-binding protein 3 family.</text>
</comment>
<dbReference type="InterPro" id="IPR001638">
    <property type="entry name" value="Solute-binding_3/MltF_N"/>
</dbReference>
<dbReference type="RefSeq" id="WP_064301785.1">
    <property type="nucleotide sequence ID" value="NZ_LUCV01000007.1"/>
</dbReference>
<dbReference type="SMART" id="SM00062">
    <property type="entry name" value="PBPb"/>
    <property type="match status" value="1"/>
</dbReference>
<dbReference type="Pfam" id="PF00497">
    <property type="entry name" value="SBP_bac_3"/>
    <property type="match status" value="1"/>
</dbReference>
<feature type="chain" id="PRO_5008073911" evidence="5">
    <location>
        <begin position="23"/>
        <end position="259"/>
    </location>
</feature>
<evidence type="ECO:0000256" key="5">
    <source>
        <dbReference type="SAM" id="SignalP"/>
    </source>
</evidence>
<evidence type="ECO:0000256" key="1">
    <source>
        <dbReference type="ARBA" id="ARBA00004196"/>
    </source>
</evidence>
<gene>
    <name evidence="7" type="ORF">AYO28_09870</name>
</gene>
<feature type="signal peptide" evidence="5">
    <location>
        <begin position="1"/>
        <end position="22"/>
    </location>
</feature>
<accession>A0A177ST80</accession>
<evidence type="ECO:0000256" key="4">
    <source>
        <dbReference type="RuleBase" id="RU003744"/>
    </source>
</evidence>
<dbReference type="InterPro" id="IPR018313">
    <property type="entry name" value="SBP_3_CS"/>
</dbReference>
<evidence type="ECO:0000313" key="7">
    <source>
        <dbReference type="EMBL" id="OAI94165.1"/>
    </source>
</evidence>
<dbReference type="PANTHER" id="PTHR35936:SF13">
    <property type="entry name" value="HISTIDINE-BINDING PERIPLASMIC PROTEIN"/>
    <property type="match status" value="1"/>
</dbReference>
<dbReference type="EMBL" id="LUCV01000007">
    <property type="protein sequence ID" value="OAI94165.1"/>
    <property type="molecule type" value="Genomic_DNA"/>
</dbReference>
<dbReference type="PANTHER" id="PTHR35936">
    <property type="entry name" value="MEMBRANE-BOUND LYTIC MUREIN TRANSGLYCOSYLASE F"/>
    <property type="match status" value="1"/>
</dbReference>
<evidence type="ECO:0000256" key="2">
    <source>
        <dbReference type="ARBA" id="ARBA00010333"/>
    </source>
</evidence>
<dbReference type="SUPFAM" id="SSF53850">
    <property type="entry name" value="Periplasmic binding protein-like II"/>
    <property type="match status" value="1"/>
</dbReference>
<dbReference type="PROSITE" id="PS01039">
    <property type="entry name" value="SBP_BACTERIAL_3"/>
    <property type="match status" value="1"/>
</dbReference>
<protein>
    <submittedName>
        <fullName evidence="7">ABC transporter substrate-binding protein</fullName>
    </submittedName>
</protein>
<reference evidence="7 8" key="1">
    <citation type="submission" date="2016-03" db="EMBL/GenBank/DDBJ databases">
        <title>Draft Genome Assembly of Pseudomonas putida strain CBF10-2.</title>
        <authorList>
            <person name="Iyer R.S."/>
            <person name="Damania A."/>
        </authorList>
    </citation>
    <scope>NUCLEOTIDE SEQUENCE [LARGE SCALE GENOMIC DNA]</scope>
    <source>
        <strain evidence="7 8">CBF10-2</strain>
    </source>
</reference>
<dbReference type="Proteomes" id="UP000077752">
    <property type="component" value="Unassembled WGS sequence"/>
</dbReference>
<dbReference type="AlphaFoldDB" id="A0A177ST80"/>
<dbReference type="CDD" id="cd13703">
    <property type="entry name" value="PBP2_HisJ_LAO"/>
    <property type="match status" value="1"/>
</dbReference>
<organism evidence="7 8">
    <name type="scientific">Pseudomonas putida</name>
    <name type="common">Arthrobacter siderocapsulatus</name>
    <dbReference type="NCBI Taxonomy" id="303"/>
    <lineage>
        <taxon>Bacteria</taxon>
        <taxon>Pseudomonadati</taxon>
        <taxon>Pseudomonadota</taxon>
        <taxon>Gammaproteobacteria</taxon>
        <taxon>Pseudomonadales</taxon>
        <taxon>Pseudomonadaceae</taxon>
        <taxon>Pseudomonas</taxon>
    </lineage>
</organism>
<dbReference type="GO" id="GO:0030313">
    <property type="term" value="C:cell envelope"/>
    <property type="evidence" value="ECO:0007669"/>
    <property type="project" value="UniProtKB-SubCell"/>
</dbReference>
<sequence length="259" mass="28224">MTSLRKHLGALLLTLCAGAAQAQEWKEIRFGVFPEYPPFESVAADGSLQGFDIELGDAICAKLEVKCTWVHNEFDGMIPALRARKFDAIMSSMAVTPARQKQIDFSDRLFLSPTSVIVRKGADFGDTPESLKGKSVGVLQGSLQEAYARAKLAPLGVQVKAYQSQDQNYADLVNGRLDATVTDKLEAQLNFLSKPEGAGFQSGPAIKDPTLPLDIAMGVRKNDTELRELLNKGIAAVLADGTFARIQRKYVGDLDIYNE</sequence>
<feature type="domain" description="Solute-binding protein family 3/N-terminal" evidence="6">
    <location>
        <begin position="27"/>
        <end position="254"/>
    </location>
</feature>
<keyword evidence="3 5" id="KW-0732">Signal</keyword>
<comment type="caution">
    <text evidence="7">The sequence shown here is derived from an EMBL/GenBank/DDBJ whole genome shotgun (WGS) entry which is preliminary data.</text>
</comment>
<proteinExistence type="inferred from homology"/>
<comment type="subcellular location">
    <subcellularLocation>
        <location evidence="1">Cell envelope</location>
    </subcellularLocation>
</comment>
<dbReference type="Gene3D" id="3.40.190.10">
    <property type="entry name" value="Periplasmic binding protein-like II"/>
    <property type="match status" value="2"/>
</dbReference>
<evidence type="ECO:0000259" key="6">
    <source>
        <dbReference type="SMART" id="SM00062"/>
    </source>
</evidence>
<name>A0A177ST80_PSEPU</name>
<evidence type="ECO:0000313" key="8">
    <source>
        <dbReference type="Proteomes" id="UP000077752"/>
    </source>
</evidence>
<evidence type="ECO:0000256" key="3">
    <source>
        <dbReference type="ARBA" id="ARBA00022729"/>
    </source>
</evidence>